<comment type="caution">
    <text evidence="2">The sequence shown here is derived from an EMBL/GenBank/DDBJ whole genome shotgun (WGS) entry which is preliminary data.</text>
</comment>
<organism evidence="2 3">
    <name type="scientific">Bacillus smithii 7_3_47FAA</name>
    <dbReference type="NCBI Taxonomy" id="665952"/>
    <lineage>
        <taxon>Bacteria</taxon>
        <taxon>Bacillati</taxon>
        <taxon>Bacillota</taxon>
        <taxon>Bacilli</taxon>
        <taxon>Bacillales</taxon>
        <taxon>Bacillaceae</taxon>
        <taxon>Bacillus</taxon>
    </lineage>
</organism>
<keyword evidence="1" id="KW-0472">Membrane</keyword>
<gene>
    <name evidence="2" type="ORF">HMPREF1015_00275</name>
</gene>
<evidence type="ECO:0000313" key="2">
    <source>
        <dbReference type="EMBL" id="EHL73699.1"/>
    </source>
</evidence>
<evidence type="ECO:0000313" key="3">
    <source>
        <dbReference type="Proteomes" id="UP000011747"/>
    </source>
</evidence>
<dbReference type="EMBL" id="ACWF01000156">
    <property type="protein sequence ID" value="EHL73699.1"/>
    <property type="molecule type" value="Genomic_DNA"/>
</dbReference>
<dbReference type="AlphaFoldDB" id="G9QPQ8"/>
<feature type="transmembrane region" description="Helical" evidence="1">
    <location>
        <begin position="12"/>
        <end position="33"/>
    </location>
</feature>
<keyword evidence="1" id="KW-1133">Transmembrane helix</keyword>
<proteinExistence type="predicted"/>
<accession>G9QPQ8</accession>
<keyword evidence="1" id="KW-0812">Transmembrane</keyword>
<reference evidence="2 3" key="1">
    <citation type="submission" date="2011-09" db="EMBL/GenBank/DDBJ databases">
        <title>The Genome Sequence of Bacillus smithii 7_3_47FAA.</title>
        <authorList>
            <consortium name="The Broad Institute Genome Sequencing Platform"/>
            <person name="Earl A."/>
            <person name="Ward D."/>
            <person name="Feldgarden M."/>
            <person name="Gevers D."/>
            <person name="Daigneault M."/>
            <person name="Strauss J."/>
            <person name="Allen-Vercoe E."/>
            <person name="Young S.K."/>
            <person name="Zeng Q."/>
            <person name="Gargeya S."/>
            <person name="Fitzgerald M."/>
            <person name="Haas B."/>
            <person name="Abouelleil A."/>
            <person name="Alvarado L."/>
            <person name="Arachchi H.M."/>
            <person name="Berlin A."/>
            <person name="Brown A."/>
            <person name="Chapman S.B."/>
            <person name="Chen Z."/>
            <person name="Dunbar C."/>
            <person name="Freedman E."/>
            <person name="Gearin G."/>
            <person name="Goldberg J."/>
            <person name="Griggs A."/>
            <person name="Gujja S."/>
            <person name="Heiman D."/>
            <person name="Howarth C."/>
            <person name="Larson L."/>
            <person name="Lui A."/>
            <person name="MacDonald P.J.P."/>
            <person name="Montmayeur A."/>
            <person name="Murphy C."/>
            <person name="Neiman D."/>
            <person name="Pearson M."/>
            <person name="Priest M."/>
            <person name="Roberts A."/>
            <person name="Saif S."/>
            <person name="Shea T."/>
            <person name="Shenoy N."/>
            <person name="Sisk P."/>
            <person name="Stolte C."/>
            <person name="Sykes S."/>
            <person name="Wortman J."/>
            <person name="Nusbaum C."/>
            <person name="Birren B."/>
        </authorList>
    </citation>
    <scope>NUCLEOTIDE SEQUENCE [LARGE SCALE GENOMIC DNA]</scope>
    <source>
        <strain evidence="2 3">7_3_47FAA</strain>
    </source>
</reference>
<dbReference type="Proteomes" id="UP000011747">
    <property type="component" value="Unassembled WGS sequence"/>
</dbReference>
<dbReference type="HOGENOM" id="CLU_3363321_0_0_9"/>
<evidence type="ECO:0000256" key="1">
    <source>
        <dbReference type="SAM" id="Phobius"/>
    </source>
</evidence>
<sequence length="35" mass="4215">MMRREKREGNEFLIIVLCHFWKNVSPIFLPGVLQL</sequence>
<protein>
    <submittedName>
        <fullName evidence="2">Uncharacterized protein</fullName>
    </submittedName>
</protein>
<name>G9QPQ8_9BACI</name>
<keyword evidence="3" id="KW-1185">Reference proteome</keyword>